<reference evidence="1 2" key="1">
    <citation type="journal article" date="2018" name="Sci. Data">
        <title>The draft genome sequence of cork oak.</title>
        <authorList>
            <person name="Ramos A.M."/>
            <person name="Usie A."/>
            <person name="Barbosa P."/>
            <person name="Barros P.M."/>
            <person name="Capote T."/>
            <person name="Chaves I."/>
            <person name="Simoes F."/>
            <person name="Abreu I."/>
            <person name="Carrasquinho I."/>
            <person name="Faro C."/>
            <person name="Guimaraes J.B."/>
            <person name="Mendonca D."/>
            <person name="Nobrega F."/>
            <person name="Rodrigues L."/>
            <person name="Saibo N.J.M."/>
            <person name="Varela M.C."/>
            <person name="Egas C."/>
            <person name="Matos J."/>
            <person name="Miguel C.M."/>
            <person name="Oliveira M.M."/>
            <person name="Ricardo C.P."/>
            <person name="Goncalves S."/>
        </authorList>
    </citation>
    <scope>NUCLEOTIDE SEQUENCE [LARGE SCALE GENOMIC DNA]</scope>
    <source>
        <strain evidence="2">cv. HL8</strain>
    </source>
</reference>
<organism evidence="1 2">
    <name type="scientific">Quercus suber</name>
    <name type="common">Cork oak</name>
    <dbReference type="NCBI Taxonomy" id="58331"/>
    <lineage>
        <taxon>Eukaryota</taxon>
        <taxon>Viridiplantae</taxon>
        <taxon>Streptophyta</taxon>
        <taxon>Embryophyta</taxon>
        <taxon>Tracheophyta</taxon>
        <taxon>Spermatophyta</taxon>
        <taxon>Magnoliopsida</taxon>
        <taxon>eudicotyledons</taxon>
        <taxon>Gunneridae</taxon>
        <taxon>Pentapetalae</taxon>
        <taxon>rosids</taxon>
        <taxon>fabids</taxon>
        <taxon>Fagales</taxon>
        <taxon>Fagaceae</taxon>
        <taxon>Quercus</taxon>
    </lineage>
</organism>
<keyword evidence="2" id="KW-1185">Reference proteome</keyword>
<sequence length="114" mass="13435">MDYYLFGLLQYQMLNVNKVSDGFMVKAWIEMNKFSHNNESYFEVVGEDVDQLFANSHSHVAQKNLIGPAYKALALTWMIALFSKQFRLLCGKEVLEDYYLSLMKEYTYIKDHLK</sequence>
<comment type="caution">
    <text evidence="1">The sequence shown here is derived from an EMBL/GenBank/DDBJ whole genome shotgun (WGS) entry which is preliminary data.</text>
</comment>
<name>A0AAW0KY00_QUESU</name>
<gene>
    <name evidence="1" type="ORF">CFP56_012751</name>
</gene>
<protein>
    <submittedName>
        <fullName evidence="1">Uncharacterized protein</fullName>
    </submittedName>
</protein>
<evidence type="ECO:0000313" key="1">
    <source>
        <dbReference type="EMBL" id="KAK7843296.1"/>
    </source>
</evidence>
<dbReference type="EMBL" id="PKMF04000207">
    <property type="protein sequence ID" value="KAK7843296.1"/>
    <property type="molecule type" value="Genomic_DNA"/>
</dbReference>
<dbReference type="Proteomes" id="UP000237347">
    <property type="component" value="Unassembled WGS sequence"/>
</dbReference>
<accession>A0AAW0KY00</accession>
<proteinExistence type="predicted"/>
<evidence type="ECO:0000313" key="2">
    <source>
        <dbReference type="Proteomes" id="UP000237347"/>
    </source>
</evidence>
<dbReference type="AlphaFoldDB" id="A0AAW0KY00"/>